<feature type="transmembrane region" description="Helical" evidence="1">
    <location>
        <begin position="20"/>
        <end position="40"/>
    </location>
</feature>
<name>A0A2M8LFY3_9BACT</name>
<evidence type="ECO:0000313" key="2">
    <source>
        <dbReference type="EMBL" id="PJE76363.1"/>
    </source>
</evidence>
<feature type="transmembrane region" description="Helical" evidence="1">
    <location>
        <begin position="213"/>
        <end position="231"/>
    </location>
</feature>
<accession>A0A2M8LFY3</accession>
<keyword evidence="1" id="KW-1133">Transmembrane helix</keyword>
<keyword evidence="1" id="KW-0472">Membrane</keyword>
<gene>
    <name evidence="2" type="ORF">COV05_04990</name>
</gene>
<proteinExistence type="predicted"/>
<dbReference type="EMBL" id="PFEU01000028">
    <property type="protein sequence ID" value="PJE76363.1"/>
    <property type="molecule type" value="Genomic_DNA"/>
</dbReference>
<evidence type="ECO:0000313" key="3">
    <source>
        <dbReference type="Proteomes" id="UP000231436"/>
    </source>
</evidence>
<evidence type="ECO:0000256" key="1">
    <source>
        <dbReference type="SAM" id="Phobius"/>
    </source>
</evidence>
<dbReference type="Proteomes" id="UP000231436">
    <property type="component" value="Unassembled WGS sequence"/>
</dbReference>
<feature type="transmembrane region" description="Helical" evidence="1">
    <location>
        <begin position="99"/>
        <end position="129"/>
    </location>
</feature>
<feature type="transmembrane region" description="Helical" evidence="1">
    <location>
        <begin position="52"/>
        <end position="78"/>
    </location>
</feature>
<feature type="transmembrane region" description="Helical" evidence="1">
    <location>
        <begin position="174"/>
        <end position="193"/>
    </location>
</feature>
<dbReference type="AlphaFoldDB" id="A0A2M8LFY3"/>
<organism evidence="2 3">
    <name type="scientific">Candidatus Uhrbacteria bacterium CG10_big_fil_rev_8_21_14_0_10_48_16</name>
    <dbReference type="NCBI Taxonomy" id="1975038"/>
    <lineage>
        <taxon>Bacteria</taxon>
        <taxon>Candidatus Uhriibacteriota</taxon>
    </lineage>
</organism>
<sequence>MLKTPRDLLIHTFHLYRAQFWLFIGYAAWLLPPLAAFLILTNLPETPLTNVLAILAIFVQIFVSIWMAICIMKSVILLEQKQVIDPNRLSVESLRRIHPVLIVAFLQILIIFGGLILFIVPAILFWVWYAHSQISSAVDNKRPLDALTYSRSLVKGRFFPVLWRLIAGPVVIGLGYTFVLGFILLIIGTVLGFDPVVILSEEPPLWTQLIESMGDIFVIPLFIIYSMLLYTDLKKTLHTSHLEKDATVT</sequence>
<reference evidence="3" key="1">
    <citation type="submission" date="2017-09" db="EMBL/GenBank/DDBJ databases">
        <title>Depth-based differentiation of microbial function through sediment-hosted aquifers and enrichment of novel symbionts in the deep terrestrial subsurface.</title>
        <authorList>
            <person name="Probst A.J."/>
            <person name="Ladd B."/>
            <person name="Jarett J.K."/>
            <person name="Geller-Mcgrath D.E."/>
            <person name="Sieber C.M.K."/>
            <person name="Emerson J.B."/>
            <person name="Anantharaman K."/>
            <person name="Thomas B.C."/>
            <person name="Malmstrom R."/>
            <person name="Stieglmeier M."/>
            <person name="Klingl A."/>
            <person name="Woyke T."/>
            <person name="Ryan C.M."/>
            <person name="Banfield J.F."/>
        </authorList>
    </citation>
    <scope>NUCLEOTIDE SEQUENCE [LARGE SCALE GENOMIC DNA]</scope>
</reference>
<protein>
    <recommendedName>
        <fullName evidence="4">Glycerophosphoryl diester phosphodiesterase membrane domain-containing protein</fullName>
    </recommendedName>
</protein>
<comment type="caution">
    <text evidence="2">The sequence shown here is derived from an EMBL/GenBank/DDBJ whole genome shotgun (WGS) entry which is preliminary data.</text>
</comment>
<keyword evidence="1" id="KW-0812">Transmembrane</keyword>
<evidence type="ECO:0008006" key="4">
    <source>
        <dbReference type="Google" id="ProtNLM"/>
    </source>
</evidence>